<evidence type="ECO:0000259" key="4">
    <source>
        <dbReference type="Pfam" id="PF03486"/>
    </source>
</evidence>
<evidence type="ECO:0000256" key="2">
    <source>
        <dbReference type="ARBA" id="ARBA00022630"/>
    </source>
</evidence>
<name>A0A518G086_9BACT</name>
<sequence>MWDLIIVGGGAAGLWAAGTAAARGRRVLVLEKNNKPGVKILMSGGTRCNITHHCGIQGIMDAFGRQGRFLKPALYELPPSAVVEEFHRLGVETKVEDTGKVFPVSDRAIDVRDALLRRLNAAGAELRSGVAVVDVARTEDGAWQVVTHEETLPTSKVLLCCGGLSYAACGTTGDGYAWARQAGHTVERTFPALTPLLSPATWVHELTGITLPSVEAKVVVEGERNKDPRLLSRGGFLWTHFGCSGPVPMNVSRHVAALAQPQHATLIVDLIPDETEEQVLQRLTQAGKRGIGSILNSWIPKSLSIKLLERAQIIDTTTCSELPRKARLSLIEDLKRLRVPLSGTRGYAKAEVTAGGVSTKEVNPQTMESRCAPGLFLAGEILDVDGPIGGFNFQAAFSTGHLAGLNV</sequence>
<dbReference type="Gene3D" id="1.10.8.260">
    <property type="entry name" value="HI0933 insert domain-like"/>
    <property type="match status" value="1"/>
</dbReference>
<dbReference type="PANTHER" id="PTHR42887:SF2">
    <property type="entry name" value="OS12G0638800 PROTEIN"/>
    <property type="match status" value="1"/>
</dbReference>
<dbReference type="NCBIfam" id="TIGR00275">
    <property type="entry name" value="aminoacetone oxidase family FAD-binding enzyme"/>
    <property type="match status" value="1"/>
</dbReference>
<evidence type="ECO:0000256" key="3">
    <source>
        <dbReference type="ARBA" id="ARBA00022827"/>
    </source>
</evidence>
<dbReference type="InterPro" id="IPR023166">
    <property type="entry name" value="BaiN-like_dom_sf"/>
</dbReference>
<dbReference type="PANTHER" id="PTHR42887">
    <property type="entry name" value="OS12G0638800 PROTEIN"/>
    <property type="match status" value="1"/>
</dbReference>
<keyword evidence="2" id="KW-0285">Flavoprotein</keyword>
<reference evidence="6 7" key="1">
    <citation type="submission" date="2019-02" db="EMBL/GenBank/DDBJ databases">
        <title>Deep-cultivation of Planctomycetes and their phenomic and genomic characterization uncovers novel biology.</title>
        <authorList>
            <person name="Wiegand S."/>
            <person name="Jogler M."/>
            <person name="Boedeker C."/>
            <person name="Pinto D."/>
            <person name="Vollmers J."/>
            <person name="Rivas-Marin E."/>
            <person name="Kohn T."/>
            <person name="Peeters S.H."/>
            <person name="Heuer A."/>
            <person name="Rast P."/>
            <person name="Oberbeckmann S."/>
            <person name="Bunk B."/>
            <person name="Jeske O."/>
            <person name="Meyerdierks A."/>
            <person name="Storesund J.E."/>
            <person name="Kallscheuer N."/>
            <person name="Luecker S."/>
            <person name="Lage O.M."/>
            <person name="Pohl T."/>
            <person name="Merkel B.J."/>
            <person name="Hornburger P."/>
            <person name="Mueller R.-W."/>
            <person name="Bruemmer F."/>
            <person name="Labrenz M."/>
            <person name="Spormann A.M."/>
            <person name="Op den Camp H."/>
            <person name="Overmann J."/>
            <person name="Amann R."/>
            <person name="Jetten M.S.M."/>
            <person name="Mascher T."/>
            <person name="Medema M.H."/>
            <person name="Devos D.P."/>
            <person name="Kaster A.-K."/>
            <person name="Ovreas L."/>
            <person name="Rohde M."/>
            <person name="Galperin M.Y."/>
            <person name="Jogler C."/>
        </authorList>
    </citation>
    <scope>NUCLEOTIDE SEQUENCE [LARGE SCALE GENOMIC DNA]</scope>
    <source>
        <strain evidence="6 7">Q31a</strain>
    </source>
</reference>
<evidence type="ECO:0000259" key="5">
    <source>
        <dbReference type="Pfam" id="PF22780"/>
    </source>
</evidence>
<dbReference type="SUPFAM" id="SSF160996">
    <property type="entry name" value="HI0933 insert domain-like"/>
    <property type="match status" value="1"/>
</dbReference>
<keyword evidence="7" id="KW-1185">Reference proteome</keyword>
<dbReference type="EMBL" id="CP036298">
    <property type="protein sequence ID" value="QDV22009.1"/>
    <property type="molecule type" value="Genomic_DNA"/>
</dbReference>
<dbReference type="RefSeq" id="WP_145072864.1">
    <property type="nucleotide sequence ID" value="NZ_CP036298.1"/>
</dbReference>
<evidence type="ECO:0000313" key="7">
    <source>
        <dbReference type="Proteomes" id="UP000318017"/>
    </source>
</evidence>
<comment type="cofactor">
    <cofactor evidence="1">
        <name>FAD</name>
        <dbReference type="ChEBI" id="CHEBI:57692"/>
    </cofactor>
</comment>
<dbReference type="OrthoDB" id="9773233at2"/>
<dbReference type="InterPro" id="IPR036188">
    <property type="entry name" value="FAD/NAD-bd_sf"/>
</dbReference>
<evidence type="ECO:0000313" key="6">
    <source>
        <dbReference type="EMBL" id="QDV22009.1"/>
    </source>
</evidence>
<evidence type="ECO:0000256" key="1">
    <source>
        <dbReference type="ARBA" id="ARBA00001974"/>
    </source>
</evidence>
<dbReference type="Proteomes" id="UP000318017">
    <property type="component" value="Chromosome"/>
</dbReference>
<dbReference type="AlphaFoldDB" id="A0A518G086"/>
<dbReference type="SUPFAM" id="SSF51905">
    <property type="entry name" value="FAD/NAD(P)-binding domain"/>
    <property type="match status" value="1"/>
</dbReference>
<dbReference type="InterPro" id="IPR055178">
    <property type="entry name" value="RsdA/BaiN/AoA(So)-like_dom"/>
</dbReference>
<dbReference type="InterPro" id="IPR057661">
    <property type="entry name" value="RsdA/BaiN/AoA(So)_Rossmann"/>
</dbReference>
<dbReference type="KEGG" id="ahel:Q31a_02880"/>
<keyword evidence="3" id="KW-0274">FAD</keyword>
<organism evidence="6 7">
    <name type="scientific">Aureliella helgolandensis</name>
    <dbReference type="NCBI Taxonomy" id="2527968"/>
    <lineage>
        <taxon>Bacteria</taxon>
        <taxon>Pseudomonadati</taxon>
        <taxon>Planctomycetota</taxon>
        <taxon>Planctomycetia</taxon>
        <taxon>Pirellulales</taxon>
        <taxon>Pirellulaceae</taxon>
        <taxon>Aureliella</taxon>
    </lineage>
</organism>
<feature type="domain" description="RsdA/BaiN/AoA(So)-like insert" evidence="5">
    <location>
        <begin position="191"/>
        <end position="352"/>
    </location>
</feature>
<dbReference type="InterPro" id="IPR004792">
    <property type="entry name" value="BaiN-like"/>
</dbReference>
<feature type="domain" description="RsdA/BaiN/AoA(So)-like Rossmann fold-like" evidence="4">
    <location>
        <begin position="3"/>
        <end position="405"/>
    </location>
</feature>
<gene>
    <name evidence="6" type="ORF">Q31a_02880</name>
</gene>
<dbReference type="Gene3D" id="3.50.50.60">
    <property type="entry name" value="FAD/NAD(P)-binding domain"/>
    <property type="match status" value="1"/>
</dbReference>
<dbReference type="Gene3D" id="2.40.30.10">
    <property type="entry name" value="Translation factors"/>
    <property type="match status" value="1"/>
</dbReference>
<proteinExistence type="predicted"/>
<protein>
    <submittedName>
        <fullName evidence="6">Tricarballylate dehydrogenase</fullName>
    </submittedName>
</protein>
<dbReference type="Pfam" id="PF22780">
    <property type="entry name" value="HI0933_like_1st"/>
    <property type="match status" value="1"/>
</dbReference>
<dbReference type="Pfam" id="PF03486">
    <property type="entry name" value="HI0933_like"/>
    <property type="match status" value="1"/>
</dbReference>
<accession>A0A518G086</accession>